<dbReference type="RefSeq" id="WP_258331101.1">
    <property type="nucleotide sequence ID" value="NZ_JAPTGG010000004.1"/>
</dbReference>
<comment type="caution">
    <text evidence="2">The sequence shown here is derived from an EMBL/GenBank/DDBJ whole genome shotgun (WGS) entry which is preliminary data.</text>
</comment>
<evidence type="ECO:0000313" key="3">
    <source>
        <dbReference type="Proteomes" id="UP001069090"/>
    </source>
</evidence>
<accession>A0A9J6RKL3</accession>
<dbReference type="Pfam" id="PF20661">
    <property type="entry name" value="SutA-RBD"/>
    <property type="match status" value="1"/>
</dbReference>
<feature type="domain" description="Transcriptional regulator SutA RNAP-binding" evidence="1">
    <location>
        <begin position="40"/>
        <end position="74"/>
    </location>
</feature>
<dbReference type="InterPro" id="IPR049191">
    <property type="entry name" value="SutA_RBD"/>
</dbReference>
<name>A0A9J6RKL3_9GAMM</name>
<keyword evidence="3" id="KW-1185">Reference proteome</keyword>
<evidence type="ECO:0000259" key="1">
    <source>
        <dbReference type="Pfam" id="PF20661"/>
    </source>
</evidence>
<sequence length="87" mass="9502">MAKQSPSMSKKPAVHRAVEDALDMSSIKQVDESPESHTVAAKEQVRDQIDDAVARFLAQGGKVQQIEPHVTAAPPKKPLSRYGDRPI</sequence>
<protein>
    <recommendedName>
        <fullName evidence="1">Transcriptional regulator SutA RNAP-binding domain-containing protein</fullName>
    </recommendedName>
</protein>
<dbReference type="AlphaFoldDB" id="A0A9J6RKL3"/>
<organism evidence="2 3">
    <name type="scientific">Dasania phycosphaerae</name>
    <dbReference type="NCBI Taxonomy" id="2950436"/>
    <lineage>
        <taxon>Bacteria</taxon>
        <taxon>Pseudomonadati</taxon>
        <taxon>Pseudomonadota</taxon>
        <taxon>Gammaproteobacteria</taxon>
        <taxon>Cellvibrionales</taxon>
        <taxon>Spongiibacteraceae</taxon>
        <taxon>Dasania</taxon>
    </lineage>
</organism>
<evidence type="ECO:0000313" key="2">
    <source>
        <dbReference type="EMBL" id="MCZ0864948.1"/>
    </source>
</evidence>
<dbReference type="EMBL" id="JAPTGG010000004">
    <property type="protein sequence ID" value="MCZ0864948.1"/>
    <property type="molecule type" value="Genomic_DNA"/>
</dbReference>
<dbReference type="Proteomes" id="UP001069090">
    <property type="component" value="Unassembled WGS sequence"/>
</dbReference>
<proteinExistence type="predicted"/>
<gene>
    <name evidence="2" type="ORF">O0V09_07030</name>
</gene>
<reference evidence="2 3" key="1">
    <citation type="submission" date="2022-12" db="EMBL/GenBank/DDBJ databases">
        <title>Dasania phycosphaerae sp. nov., isolated from particulate material of the south coast of Korea.</title>
        <authorList>
            <person name="Jiang Y."/>
        </authorList>
    </citation>
    <scope>NUCLEOTIDE SEQUENCE [LARGE SCALE GENOMIC DNA]</scope>
    <source>
        <strain evidence="2 3">GY-19</strain>
    </source>
</reference>